<sequence>MEPNTTSITNPPTSDGYWKKGPCQKHRKAHARSNGAFLLEISENGHSFFKKGAFLLQKEHFGPAPREHFCSKKFFLQWFQIISPRKWFLGNNFWEQFFGPAGGIH</sequence>
<organism evidence="2 3">
    <name type="scientific">Forsythia ovata</name>
    <dbReference type="NCBI Taxonomy" id="205694"/>
    <lineage>
        <taxon>Eukaryota</taxon>
        <taxon>Viridiplantae</taxon>
        <taxon>Streptophyta</taxon>
        <taxon>Embryophyta</taxon>
        <taxon>Tracheophyta</taxon>
        <taxon>Spermatophyta</taxon>
        <taxon>Magnoliopsida</taxon>
        <taxon>eudicotyledons</taxon>
        <taxon>Gunneridae</taxon>
        <taxon>Pentapetalae</taxon>
        <taxon>asterids</taxon>
        <taxon>lamiids</taxon>
        <taxon>Lamiales</taxon>
        <taxon>Oleaceae</taxon>
        <taxon>Forsythieae</taxon>
        <taxon>Forsythia</taxon>
    </lineage>
</organism>
<gene>
    <name evidence="2" type="ORF">Fot_42996</name>
</gene>
<feature type="compositionally biased region" description="Low complexity" evidence="1">
    <location>
        <begin position="1"/>
        <end position="14"/>
    </location>
</feature>
<accession>A0ABD1RNS5</accession>
<proteinExistence type="predicted"/>
<keyword evidence="3" id="KW-1185">Reference proteome</keyword>
<evidence type="ECO:0000256" key="1">
    <source>
        <dbReference type="SAM" id="MobiDB-lite"/>
    </source>
</evidence>
<dbReference type="AlphaFoldDB" id="A0ABD1RNS5"/>
<dbReference type="EMBL" id="JBFOLJ010000012">
    <property type="protein sequence ID" value="KAL2489704.1"/>
    <property type="molecule type" value="Genomic_DNA"/>
</dbReference>
<protein>
    <submittedName>
        <fullName evidence="2">Uncharacterized protein</fullName>
    </submittedName>
</protein>
<evidence type="ECO:0000313" key="2">
    <source>
        <dbReference type="EMBL" id="KAL2489704.1"/>
    </source>
</evidence>
<feature type="region of interest" description="Disordered" evidence="1">
    <location>
        <begin position="1"/>
        <end position="22"/>
    </location>
</feature>
<reference evidence="3" key="1">
    <citation type="submission" date="2024-07" db="EMBL/GenBank/DDBJ databases">
        <title>Two chromosome-level genome assemblies of Korean endemic species Abeliophyllum distichum and Forsythia ovata (Oleaceae).</title>
        <authorList>
            <person name="Jang H."/>
        </authorList>
    </citation>
    <scope>NUCLEOTIDE SEQUENCE [LARGE SCALE GENOMIC DNA]</scope>
</reference>
<comment type="caution">
    <text evidence="2">The sequence shown here is derived from an EMBL/GenBank/DDBJ whole genome shotgun (WGS) entry which is preliminary data.</text>
</comment>
<name>A0ABD1RNS5_9LAMI</name>
<dbReference type="Proteomes" id="UP001604277">
    <property type="component" value="Unassembled WGS sequence"/>
</dbReference>
<evidence type="ECO:0000313" key="3">
    <source>
        <dbReference type="Proteomes" id="UP001604277"/>
    </source>
</evidence>